<dbReference type="PANTHER" id="PTHR43776">
    <property type="entry name" value="TRANSPORT ATP-BINDING PROTEIN"/>
    <property type="match status" value="1"/>
</dbReference>
<dbReference type="NCBIfam" id="NF007739">
    <property type="entry name" value="PRK10419.1"/>
    <property type="match status" value="2"/>
</dbReference>
<dbReference type="InterPro" id="IPR017871">
    <property type="entry name" value="ABC_transporter-like_CS"/>
</dbReference>
<dbReference type="SMART" id="SM00382">
    <property type="entry name" value="AAA"/>
    <property type="match status" value="2"/>
</dbReference>
<evidence type="ECO:0000313" key="6">
    <source>
        <dbReference type="EMBL" id="GHE98722.1"/>
    </source>
</evidence>
<gene>
    <name evidence="6" type="primary">oppD</name>
    <name evidence="6" type="ORF">GCM10017786_34560</name>
</gene>
<dbReference type="PANTHER" id="PTHR43776:SF7">
    <property type="entry name" value="D,D-DIPEPTIDE TRANSPORT ATP-BINDING PROTEIN DDPF-RELATED"/>
    <property type="match status" value="1"/>
</dbReference>
<dbReference type="NCBIfam" id="TIGR01727">
    <property type="entry name" value="oligo_HPY"/>
    <property type="match status" value="2"/>
</dbReference>
<dbReference type="InterPro" id="IPR050319">
    <property type="entry name" value="ABC_transp_ATP-bind"/>
</dbReference>
<comment type="caution">
    <text evidence="6">The sequence shown here is derived from an EMBL/GenBank/DDBJ whole genome shotgun (WGS) entry which is preliminary data.</text>
</comment>
<dbReference type="Gene3D" id="3.40.50.300">
    <property type="entry name" value="P-loop containing nucleotide triphosphate hydrolases"/>
    <property type="match status" value="2"/>
</dbReference>
<dbReference type="InterPro" id="IPR013563">
    <property type="entry name" value="Oligopep_ABC_C"/>
</dbReference>
<dbReference type="Pfam" id="PF00005">
    <property type="entry name" value="ABC_tran"/>
    <property type="match status" value="2"/>
</dbReference>
<keyword evidence="4 6" id="KW-0067">ATP-binding</keyword>
<dbReference type="GO" id="GO:0005524">
    <property type="term" value="F:ATP binding"/>
    <property type="evidence" value="ECO:0007669"/>
    <property type="project" value="UniProtKB-KW"/>
</dbReference>
<evidence type="ECO:0000313" key="7">
    <source>
        <dbReference type="Proteomes" id="UP000605897"/>
    </source>
</evidence>
<keyword evidence="2" id="KW-0813">Transport</keyword>
<sequence length="700" mass="75096">MEAAPTLRLRNLTVSFAGQDAPVTAVDDLSLDVDAGEVLAVVGESGSGKTTTFLSALGLQRGAHVTGQALLNGQDLLSASEAELSRLRGREVSVIFQDALASLNPVMAVGAQVAEAVAVHHRDLSRARTREKAVELLELVGIPAPRERAAQYPHELSGGMRQRVMIAIAIANEPRLIVADEPTTALDVTIQAQVIDVLRRIHERTDSSIVFITHDLGVVAGIADRVAVLYGGKLAELGTTEDVFYNASHPYTAGLLACLPRVDSGGRGSRLHQIDGTPPRDITSVSGCVFHPRCPMARLPSPCSTVPPPLIDTVAESGMTGEPHLSSCHFAAEVPQRADVSAPEHPGDIAVAHVERDDLLIEAVNVSKHFPLHKRSLGRGDRKVIRAVDNVSIEVARGETLGLVGESGSGKTTVAHMLVNLTEPTSGEISIAGKRLSTFSRKELRGLATRIQFVFQDPFSSLNPTMTVEQILAEPLKLNNRWDRKSSPQKIARMLRLVGLDEHASARHASAFSGGQRQRIGIARALMLEPQVLVLDEPVSALDVSVRAGIMNLLADLQEGLGVSYLFVAHDLAVVRHISDRVAVMYHGKIVEEGAVERLYSSPAHPYTVALLSSVPIPDPYIERKRERIILSGDQPSPANPPSGCRFRTRCWKAQDLCAEVEPAHTAVAGGGFVACHFPEATVADDEVSPKTARLEGLHG</sequence>
<comment type="similarity">
    <text evidence="1">Belongs to the ABC transporter superfamily.</text>
</comment>
<dbReference type="InterPro" id="IPR003439">
    <property type="entry name" value="ABC_transporter-like_ATP-bd"/>
</dbReference>
<evidence type="ECO:0000256" key="1">
    <source>
        <dbReference type="ARBA" id="ARBA00005417"/>
    </source>
</evidence>
<dbReference type="NCBIfam" id="NF008453">
    <property type="entry name" value="PRK11308.1"/>
    <property type="match status" value="2"/>
</dbReference>
<name>A0ABQ3J437_9PSEU</name>
<evidence type="ECO:0000256" key="4">
    <source>
        <dbReference type="ARBA" id="ARBA00022840"/>
    </source>
</evidence>
<dbReference type="InterPro" id="IPR027417">
    <property type="entry name" value="P-loop_NTPase"/>
</dbReference>
<keyword evidence="3" id="KW-0547">Nucleotide-binding</keyword>
<feature type="domain" description="ABC transporter" evidence="5">
    <location>
        <begin position="361"/>
        <end position="612"/>
    </location>
</feature>
<dbReference type="EMBL" id="BNAU01000003">
    <property type="protein sequence ID" value="GHE98722.1"/>
    <property type="molecule type" value="Genomic_DNA"/>
</dbReference>
<feature type="domain" description="ABC transporter" evidence="5">
    <location>
        <begin position="7"/>
        <end position="256"/>
    </location>
</feature>
<dbReference type="CDD" id="cd03257">
    <property type="entry name" value="ABC_NikE_OppD_transporters"/>
    <property type="match status" value="2"/>
</dbReference>
<dbReference type="Proteomes" id="UP000605897">
    <property type="component" value="Unassembled WGS sequence"/>
</dbReference>
<reference evidence="7" key="1">
    <citation type="journal article" date="2019" name="Int. J. Syst. Evol. Microbiol.">
        <title>The Global Catalogue of Microorganisms (GCM) 10K type strain sequencing project: providing services to taxonomists for standard genome sequencing and annotation.</title>
        <authorList>
            <consortium name="The Broad Institute Genomics Platform"/>
            <consortium name="The Broad Institute Genome Sequencing Center for Infectious Disease"/>
            <person name="Wu L."/>
            <person name="Ma J."/>
        </authorList>
    </citation>
    <scope>NUCLEOTIDE SEQUENCE [LARGE SCALE GENOMIC DNA]</scope>
    <source>
        <strain evidence="7">CGMCC 4.7677</strain>
    </source>
</reference>
<evidence type="ECO:0000256" key="2">
    <source>
        <dbReference type="ARBA" id="ARBA00022448"/>
    </source>
</evidence>
<keyword evidence="7" id="KW-1185">Reference proteome</keyword>
<proteinExistence type="inferred from homology"/>
<dbReference type="Pfam" id="PF08352">
    <property type="entry name" value="oligo_HPY"/>
    <property type="match status" value="2"/>
</dbReference>
<organism evidence="6 7">
    <name type="scientific">Amycolatopsis deserti</name>
    <dbReference type="NCBI Taxonomy" id="185696"/>
    <lineage>
        <taxon>Bacteria</taxon>
        <taxon>Bacillati</taxon>
        <taxon>Actinomycetota</taxon>
        <taxon>Actinomycetes</taxon>
        <taxon>Pseudonocardiales</taxon>
        <taxon>Pseudonocardiaceae</taxon>
        <taxon>Amycolatopsis</taxon>
    </lineage>
</organism>
<dbReference type="PROSITE" id="PS50893">
    <property type="entry name" value="ABC_TRANSPORTER_2"/>
    <property type="match status" value="2"/>
</dbReference>
<dbReference type="PROSITE" id="PS00211">
    <property type="entry name" value="ABC_TRANSPORTER_1"/>
    <property type="match status" value="2"/>
</dbReference>
<dbReference type="SUPFAM" id="SSF52540">
    <property type="entry name" value="P-loop containing nucleoside triphosphate hydrolases"/>
    <property type="match status" value="2"/>
</dbReference>
<dbReference type="RefSeq" id="WP_191245539.1">
    <property type="nucleotide sequence ID" value="NZ_BNAU01000003.1"/>
</dbReference>
<dbReference type="InterPro" id="IPR003593">
    <property type="entry name" value="AAA+_ATPase"/>
</dbReference>
<protein>
    <submittedName>
        <fullName evidence="6">Oligopeptide ABC transporter ATP-binding protein OppF</fullName>
    </submittedName>
</protein>
<evidence type="ECO:0000256" key="3">
    <source>
        <dbReference type="ARBA" id="ARBA00022741"/>
    </source>
</evidence>
<accession>A0ABQ3J437</accession>
<evidence type="ECO:0000259" key="5">
    <source>
        <dbReference type="PROSITE" id="PS50893"/>
    </source>
</evidence>